<evidence type="ECO:0000313" key="2">
    <source>
        <dbReference type="EMBL" id="RDB22356.1"/>
    </source>
</evidence>
<dbReference type="EMBL" id="LUEZ02000051">
    <property type="protein sequence ID" value="RDB22356.1"/>
    <property type="molecule type" value="Genomic_DNA"/>
</dbReference>
<dbReference type="Proteomes" id="UP000076154">
    <property type="component" value="Unassembled WGS sequence"/>
</dbReference>
<name>A0A369JUC5_HYPMA</name>
<organism evidence="2 3">
    <name type="scientific">Hypsizygus marmoreus</name>
    <name type="common">White beech mushroom</name>
    <name type="synonym">Agaricus marmoreus</name>
    <dbReference type="NCBI Taxonomy" id="39966"/>
    <lineage>
        <taxon>Eukaryota</taxon>
        <taxon>Fungi</taxon>
        <taxon>Dikarya</taxon>
        <taxon>Basidiomycota</taxon>
        <taxon>Agaricomycotina</taxon>
        <taxon>Agaricomycetes</taxon>
        <taxon>Agaricomycetidae</taxon>
        <taxon>Agaricales</taxon>
        <taxon>Tricholomatineae</taxon>
        <taxon>Lyophyllaceae</taxon>
        <taxon>Hypsizygus</taxon>
    </lineage>
</organism>
<comment type="caution">
    <text evidence="2">The sequence shown here is derived from an EMBL/GenBank/DDBJ whole genome shotgun (WGS) entry which is preliminary data.</text>
</comment>
<dbReference type="InParanoid" id="A0A369JUC5"/>
<dbReference type="AlphaFoldDB" id="A0A369JUC5"/>
<feature type="transmembrane region" description="Helical" evidence="1">
    <location>
        <begin position="42"/>
        <end position="60"/>
    </location>
</feature>
<keyword evidence="1" id="KW-1133">Transmembrane helix</keyword>
<accession>A0A369JUC5</accession>
<evidence type="ECO:0000256" key="1">
    <source>
        <dbReference type="SAM" id="Phobius"/>
    </source>
</evidence>
<keyword evidence="1" id="KW-0812">Transmembrane</keyword>
<protein>
    <submittedName>
        <fullName evidence="2">Uncharacterized protein</fullName>
    </submittedName>
</protein>
<gene>
    <name evidence="2" type="ORF">Hypma_010566</name>
</gene>
<sequence length="72" mass="8441">MQPEFCDIVPAAPEKRNLGFWSTTGSESSLLKLGFRNYHRNFCIYCFFFLKSFWFLYWLFPLSASAPLADDT</sequence>
<reference evidence="2" key="1">
    <citation type="submission" date="2018-04" db="EMBL/GenBank/DDBJ databases">
        <title>Whole genome sequencing of Hypsizygus marmoreus.</title>
        <authorList>
            <person name="Choi I.-G."/>
            <person name="Min B."/>
            <person name="Kim J.-G."/>
            <person name="Kim S."/>
            <person name="Oh Y.-L."/>
            <person name="Kong W.-S."/>
            <person name="Park H."/>
            <person name="Jeong J."/>
            <person name="Song E.-S."/>
        </authorList>
    </citation>
    <scope>NUCLEOTIDE SEQUENCE [LARGE SCALE GENOMIC DNA]</scope>
    <source>
        <strain evidence="2">51987-8</strain>
    </source>
</reference>
<evidence type="ECO:0000313" key="3">
    <source>
        <dbReference type="Proteomes" id="UP000076154"/>
    </source>
</evidence>
<keyword evidence="1" id="KW-0472">Membrane</keyword>
<keyword evidence="3" id="KW-1185">Reference proteome</keyword>
<proteinExistence type="predicted"/>